<comment type="caution">
    <text evidence="3">The sequence shown here is derived from an EMBL/GenBank/DDBJ whole genome shotgun (WGS) entry which is preliminary data.</text>
</comment>
<dbReference type="SMART" id="SM00595">
    <property type="entry name" value="MADF"/>
    <property type="match status" value="1"/>
</dbReference>
<proteinExistence type="predicted"/>
<evidence type="ECO:0000256" key="1">
    <source>
        <dbReference type="SAM" id="MobiDB-lite"/>
    </source>
</evidence>
<evidence type="ECO:0000259" key="2">
    <source>
        <dbReference type="PROSITE" id="PS51029"/>
    </source>
</evidence>
<feature type="compositionally biased region" description="Low complexity" evidence="1">
    <location>
        <begin position="93"/>
        <end position="107"/>
    </location>
</feature>
<dbReference type="InterPro" id="IPR006578">
    <property type="entry name" value="MADF-dom"/>
</dbReference>
<keyword evidence="4" id="KW-1185">Reference proteome</keyword>
<dbReference type="PANTHER" id="PTHR12243">
    <property type="entry name" value="MADF DOMAIN TRANSCRIPTION FACTOR"/>
    <property type="match status" value="1"/>
</dbReference>
<dbReference type="OrthoDB" id="7470341at2759"/>
<name>A0A8S3X1J9_PARAO</name>
<dbReference type="EMBL" id="CAJQZP010000898">
    <property type="protein sequence ID" value="CAG4994958.1"/>
    <property type="molecule type" value="Genomic_DNA"/>
</dbReference>
<evidence type="ECO:0000313" key="4">
    <source>
        <dbReference type="Proteomes" id="UP000691718"/>
    </source>
</evidence>
<organism evidence="3 4">
    <name type="scientific">Parnassius apollo</name>
    <name type="common">Apollo butterfly</name>
    <name type="synonym">Papilio apollo</name>
    <dbReference type="NCBI Taxonomy" id="110799"/>
    <lineage>
        <taxon>Eukaryota</taxon>
        <taxon>Metazoa</taxon>
        <taxon>Ecdysozoa</taxon>
        <taxon>Arthropoda</taxon>
        <taxon>Hexapoda</taxon>
        <taxon>Insecta</taxon>
        <taxon>Pterygota</taxon>
        <taxon>Neoptera</taxon>
        <taxon>Endopterygota</taxon>
        <taxon>Lepidoptera</taxon>
        <taxon>Glossata</taxon>
        <taxon>Ditrysia</taxon>
        <taxon>Papilionoidea</taxon>
        <taxon>Papilionidae</taxon>
        <taxon>Parnassiinae</taxon>
        <taxon>Parnassini</taxon>
        <taxon>Parnassius</taxon>
        <taxon>Parnassius</taxon>
    </lineage>
</organism>
<sequence>MGYHDIDTGRLIDEVRSRKCLWDASDPLYRNKDARNKAWDDIVVALFENVSSEEIQHLGKSIQQRWKTVRDAFFRSKAVMKNTPSENSQNTESSADNNISASINNDAMPSSSNVSQDVQGQTSTASSENPWDKKRKNRPRQSSQESFEFEKGLLNLLASLTADIASDDLSFFFLLRTNFKNL</sequence>
<dbReference type="PROSITE" id="PS51029">
    <property type="entry name" value="MADF"/>
    <property type="match status" value="1"/>
</dbReference>
<dbReference type="PANTHER" id="PTHR12243:SF69">
    <property type="entry name" value="SI:CH73-59F11.3"/>
    <property type="match status" value="1"/>
</dbReference>
<feature type="compositionally biased region" description="Polar residues" evidence="1">
    <location>
        <begin position="82"/>
        <end position="92"/>
    </location>
</feature>
<dbReference type="GO" id="GO:0006357">
    <property type="term" value="P:regulation of transcription by RNA polymerase II"/>
    <property type="evidence" value="ECO:0007669"/>
    <property type="project" value="TreeGrafter"/>
</dbReference>
<feature type="compositionally biased region" description="Polar residues" evidence="1">
    <location>
        <begin position="108"/>
        <end position="129"/>
    </location>
</feature>
<dbReference type="Pfam" id="PF10545">
    <property type="entry name" value="MADF_DNA_bdg"/>
    <property type="match status" value="1"/>
</dbReference>
<dbReference type="Proteomes" id="UP000691718">
    <property type="component" value="Unassembled WGS sequence"/>
</dbReference>
<dbReference type="InterPro" id="IPR039353">
    <property type="entry name" value="TF_Adf1"/>
</dbReference>
<gene>
    <name evidence="3" type="ORF">PAPOLLO_LOCUS12716</name>
</gene>
<feature type="region of interest" description="Disordered" evidence="1">
    <location>
        <begin position="80"/>
        <end position="145"/>
    </location>
</feature>
<feature type="domain" description="MADF" evidence="2">
    <location>
        <begin position="10"/>
        <end position="105"/>
    </location>
</feature>
<protein>
    <submittedName>
        <fullName evidence="3">(apollo) hypothetical protein</fullName>
    </submittedName>
</protein>
<dbReference type="GO" id="GO:0005634">
    <property type="term" value="C:nucleus"/>
    <property type="evidence" value="ECO:0007669"/>
    <property type="project" value="TreeGrafter"/>
</dbReference>
<reference evidence="3" key="1">
    <citation type="submission" date="2021-04" db="EMBL/GenBank/DDBJ databases">
        <authorList>
            <person name="Tunstrom K."/>
        </authorList>
    </citation>
    <scope>NUCLEOTIDE SEQUENCE</scope>
</reference>
<dbReference type="AlphaFoldDB" id="A0A8S3X1J9"/>
<evidence type="ECO:0000313" key="3">
    <source>
        <dbReference type="EMBL" id="CAG4994958.1"/>
    </source>
</evidence>
<dbReference type="GO" id="GO:0005667">
    <property type="term" value="C:transcription regulator complex"/>
    <property type="evidence" value="ECO:0007669"/>
    <property type="project" value="TreeGrafter"/>
</dbReference>
<accession>A0A8S3X1J9</accession>